<reference evidence="3" key="1">
    <citation type="submission" date="2019-08" db="EMBL/GenBank/DDBJ databases">
        <title>Limnoglobus roseus gen. nov., sp. nov., a novel freshwater planctomycete with a giant genome from the family Gemmataceae.</title>
        <authorList>
            <person name="Kulichevskaya I.S."/>
            <person name="Naumoff D.G."/>
            <person name="Miroshnikov K."/>
            <person name="Ivanova A."/>
            <person name="Philippov D.A."/>
            <person name="Hakobyan A."/>
            <person name="Rijpstra I.C."/>
            <person name="Sinninghe Damste J.S."/>
            <person name="Liesack W."/>
            <person name="Dedysh S.N."/>
        </authorList>
    </citation>
    <scope>NUCLEOTIDE SEQUENCE [LARGE SCALE GENOMIC DNA]</scope>
    <source>
        <strain evidence="3">PX52</strain>
    </source>
</reference>
<dbReference type="KEGG" id="lrs:PX52LOC_06286"/>
<proteinExistence type="predicted"/>
<feature type="domain" description="HTH cro/C1-type" evidence="1">
    <location>
        <begin position="6"/>
        <end position="60"/>
    </location>
</feature>
<evidence type="ECO:0000259" key="1">
    <source>
        <dbReference type="PROSITE" id="PS50943"/>
    </source>
</evidence>
<dbReference type="CDD" id="cd00093">
    <property type="entry name" value="HTH_XRE"/>
    <property type="match status" value="1"/>
</dbReference>
<dbReference type="SUPFAM" id="SSF47413">
    <property type="entry name" value="lambda repressor-like DNA-binding domains"/>
    <property type="match status" value="1"/>
</dbReference>
<dbReference type="GO" id="GO:0003677">
    <property type="term" value="F:DNA binding"/>
    <property type="evidence" value="ECO:0007669"/>
    <property type="project" value="InterPro"/>
</dbReference>
<dbReference type="AlphaFoldDB" id="A0A5C1APS1"/>
<organism evidence="2 3">
    <name type="scientific">Limnoglobus roseus</name>
    <dbReference type="NCBI Taxonomy" id="2598579"/>
    <lineage>
        <taxon>Bacteria</taxon>
        <taxon>Pseudomonadati</taxon>
        <taxon>Planctomycetota</taxon>
        <taxon>Planctomycetia</taxon>
        <taxon>Gemmatales</taxon>
        <taxon>Gemmataceae</taxon>
        <taxon>Limnoglobus</taxon>
    </lineage>
</organism>
<evidence type="ECO:0000313" key="2">
    <source>
        <dbReference type="EMBL" id="QEL19224.1"/>
    </source>
</evidence>
<accession>A0A5C1APS1</accession>
<gene>
    <name evidence="2" type="ORF">PX52LOC_06286</name>
</gene>
<dbReference type="PROSITE" id="PS50943">
    <property type="entry name" value="HTH_CROC1"/>
    <property type="match status" value="1"/>
</dbReference>
<dbReference type="Proteomes" id="UP000324974">
    <property type="component" value="Chromosome"/>
</dbReference>
<dbReference type="SMART" id="SM00530">
    <property type="entry name" value="HTH_XRE"/>
    <property type="match status" value="1"/>
</dbReference>
<name>A0A5C1APS1_9BACT</name>
<keyword evidence="3" id="KW-1185">Reference proteome</keyword>
<evidence type="ECO:0000313" key="3">
    <source>
        <dbReference type="Proteomes" id="UP000324974"/>
    </source>
</evidence>
<dbReference type="EMBL" id="CP042425">
    <property type="protein sequence ID" value="QEL19224.1"/>
    <property type="molecule type" value="Genomic_DNA"/>
</dbReference>
<dbReference type="InterPro" id="IPR010982">
    <property type="entry name" value="Lambda_DNA-bd_dom_sf"/>
</dbReference>
<dbReference type="Gene3D" id="1.10.260.40">
    <property type="entry name" value="lambda repressor-like DNA-binding domains"/>
    <property type="match status" value="1"/>
</dbReference>
<protein>
    <submittedName>
        <fullName evidence="2">XRE family transcriptional regulator</fullName>
    </submittedName>
</protein>
<dbReference type="InterPro" id="IPR001387">
    <property type="entry name" value="Cro/C1-type_HTH"/>
</dbReference>
<dbReference type="OrthoDB" id="833147at2"/>
<dbReference type="RefSeq" id="WP_149113639.1">
    <property type="nucleotide sequence ID" value="NZ_CP042425.1"/>
</dbReference>
<sequence length="74" mass="8163">MFGSKLRDIRTSKGWNRQKLAAESGLCPDRIARWEDNTQVPSWDAMLNLCLALDVECAAFGGFDIVCWQGGTAA</sequence>